<name>A0A7Z9E413_9CYAN</name>
<reference evidence="1" key="1">
    <citation type="submission" date="2019-10" db="EMBL/GenBank/DDBJ databases">
        <authorList>
            <consortium name="Genoscope - CEA"/>
            <person name="William W."/>
        </authorList>
    </citation>
    <scope>NUCLEOTIDE SEQUENCE [LARGE SCALE GENOMIC DNA]</scope>
    <source>
        <strain evidence="1">BBR_PRJEB10992</strain>
    </source>
</reference>
<evidence type="ECO:0000313" key="1">
    <source>
        <dbReference type="EMBL" id="VXD25652.1"/>
    </source>
</evidence>
<dbReference type="RefSeq" id="WP_083626925.1">
    <property type="nucleotide sequence ID" value="NZ_LR734888.1"/>
</dbReference>
<evidence type="ECO:0000313" key="2">
    <source>
        <dbReference type="Proteomes" id="UP000184550"/>
    </source>
</evidence>
<sequence length="88" mass="10102">MIKPNRAPTIIPDPEEWITEHYVLASFAHTLSTLKQLLGDEETQIDHTISYTHEGDLVLGNETINLLKASYGDDHWRYVENYLAVGEY</sequence>
<keyword evidence="2" id="KW-1185">Reference proteome</keyword>
<comment type="caution">
    <text evidence="1">The sequence shown here is derived from an EMBL/GenBank/DDBJ whole genome shotgun (WGS) entry which is preliminary data.</text>
</comment>
<proteinExistence type="predicted"/>
<dbReference type="Proteomes" id="UP000184550">
    <property type="component" value="Unassembled WGS sequence"/>
</dbReference>
<dbReference type="OrthoDB" id="460033at2"/>
<dbReference type="AlphaFoldDB" id="A0A7Z9E413"/>
<accession>A0A7Z9E413</accession>
<protein>
    <submittedName>
        <fullName evidence="1">Uncharacterized protein</fullName>
    </submittedName>
</protein>
<dbReference type="EMBL" id="CZCU02000169">
    <property type="protein sequence ID" value="VXD25652.1"/>
    <property type="molecule type" value="Genomic_DNA"/>
</dbReference>
<organism evidence="1 2">
    <name type="scientific">Planktothrix serta PCC 8927</name>
    <dbReference type="NCBI Taxonomy" id="671068"/>
    <lineage>
        <taxon>Bacteria</taxon>
        <taxon>Bacillati</taxon>
        <taxon>Cyanobacteriota</taxon>
        <taxon>Cyanophyceae</taxon>
        <taxon>Oscillatoriophycideae</taxon>
        <taxon>Oscillatoriales</taxon>
        <taxon>Microcoleaceae</taxon>
        <taxon>Planktothrix</taxon>
    </lineage>
</organism>
<gene>
    <name evidence="1" type="ORF">PL8927_900037</name>
</gene>